<keyword evidence="3" id="KW-1185">Reference proteome</keyword>
<evidence type="ECO:0000313" key="3">
    <source>
        <dbReference type="Proteomes" id="UP000317303"/>
    </source>
</evidence>
<dbReference type="OrthoDB" id="3338687at2"/>
<evidence type="ECO:0000313" key="2">
    <source>
        <dbReference type="EMBL" id="TWH20886.1"/>
    </source>
</evidence>
<reference evidence="2 3" key="1">
    <citation type="submission" date="2019-07" db="EMBL/GenBank/DDBJ databases">
        <title>R&amp;d 2014.</title>
        <authorList>
            <person name="Klenk H.-P."/>
        </authorList>
    </citation>
    <scope>NUCLEOTIDE SEQUENCE [LARGE SCALE GENOMIC DNA]</scope>
    <source>
        <strain evidence="2 3">DSM 43194</strain>
    </source>
</reference>
<dbReference type="RefSeq" id="WP_036876090.1">
    <property type="nucleotide sequence ID" value="NZ_JOIJ01000005.1"/>
</dbReference>
<proteinExistence type="predicted"/>
<dbReference type="InterPro" id="IPR051783">
    <property type="entry name" value="NAD(P)-dependent_oxidoreduct"/>
</dbReference>
<sequence length="368" mass="40020">MNQPAKNQPAKNPPRRVVVTGATGNLGTSVVEKLAADPDITSITGIARRETDYAVPKFDLVPLDLATADDAQLDSVLAEADAVVHLAWSFQPTRDPATTWRINVLGAMRVFESVARCEVPVLVHASSVGAYSPGPKDEPVDESWPTHGWPSAAYPREKAYLERVLDDLECRRPELRVVRIRPAFVFQRAASAEQRRIFAGPLLPGRLVRPELIPVVPDIPGLRVQAVHADDVAEAFRLALHNPVSGAFNVAAQPPVDATVLAELLGASTVRIPASVVRGAVAAAWRLHAVPASPELFDTVIRLPLMDVTRAERELGWQPRFSASEALSEFFEGLRDGSDEHRRNTPRLRSRIPGGRLREFATGVGGTP</sequence>
<feature type="domain" description="NAD-dependent epimerase/dehydratase" evidence="1">
    <location>
        <begin position="17"/>
        <end position="251"/>
    </location>
</feature>
<dbReference type="GO" id="GO:0004029">
    <property type="term" value="F:aldehyde dehydrogenase (NAD+) activity"/>
    <property type="evidence" value="ECO:0007669"/>
    <property type="project" value="TreeGrafter"/>
</dbReference>
<dbReference type="AlphaFoldDB" id="A0A660CC32"/>
<dbReference type="PANTHER" id="PTHR48079">
    <property type="entry name" value="PROTEIN YEEZ"/>
    <property type="match status" value="1"/>
</dbReference>
<dbReference type="EMBL" id="VLJV01000001">
    <property type="protein sequence ID" value="TWH20886.1"/>
    <property type="molecule type" value="Genomic_DNA"/>
</dbReference>
<organism evidence="2 3">
    <name type="scientific">Prauserella rugosa</name>
    <dbReference type="NCBI Taxonomy" id="43354"/>
    <lineage>
        <taxon>Bacteria</taxon>
        <taxon>Bacillati</taxon>
        <taxon>Actinomycetota</taxon>
        <taxon>Actinomycetes</taxon>
        <taxon>Pseudonocardiales</taxon>
        <taxon>Pseudonocardiaceae</taxon>
        <taxon>Prauserella</taxon>
    </lineage>
</organism>
<name>A0A660CC32_9PSEU</name>
<dbReference type="Proteomes" id="UP000317303">
    <property type="component" value="Unassembled WGS sequence"/>
</dbReference>
<dbReference type="PANTHER" id="PTHR48079:SF6">
    <property type="entry name" value="NAD(P)-BINDING DOMAIN-CONTAINING PROTEIN-RELATED"/>
    <property type="match status" value="1"/>
</dbReference>
<gene>
    <name evidence="2" type="ORF">JD82_02737</name>
</gene>
<dbReference type="Gene3D" id="3.40.50.720">
    <property type="entry name" value="NAD(P)-binding Rossmann-like Domain"/>
    <property type="match status" value="1"/>
</dbReference>
<dbReference type="SUPFAM" id="SSF51735">
    <property type="entry name" value="NAD(P)-binding Rossmann-fold domains"/>
    <property type="match status" value="1"/>
</dbReference>
<comment type="caution">
    <text evidence="2">The sequence shown here is derived from an EMBL/GenBank/DDBJ whole genome shotgun (WGS) entry which is preliminary data.</text>
</comment>
<evidence type="ECO:0000259" key="1">
    <source>
        <dbReference type="Pfam" id="PF01370"/>
    </source>
</evidence>
<dbReference type="GO" id="GO:0005737">
    <property type="term" value="C:cytoplasm"/>
    <property type="evidence" value="ECO:0007669"/>
    <property type="project" value="TreeGrafter"/>
</dbReference>
<dbReference type="InterPro" id="IPR036291">
    <property type="entry name" value="NAD(P)-bd_dom_sf"/>
</dbReference>
<dbReference type="InterPro" id="IPR001509">
    <property type="entry name" value="Epimerase_deHydtase"/>
</dbReference>
<protein>
    <submittedName>
        <fullName evidence="2">Nucleoside-diphosphate-sugar epimerase</fullName>
    </submittedName>
</protein>
<accession>A0A660CC32</accession>
<dbReference type="Pfam" id="PF01370">
    <property type="entry name" value="Epimerase"/>
    <property type="match status" value="1"/>
</dbReference>